<keyword evidence="2" id="KW-1185">Reference proteome</keyword>
<evidence type="ECO:0000313" key="1">
    <source>
        <dbReference type="EMBL" id="KAG8066965.1"/>
    </source>
</evidence>
<name>A0A8J5S1W0_ZIZPA</name>
<dbReference type="AlphaFoldDB" id="A0A8J5S1W0"/>
<dbReference type="PANTHER" id="PTHR36781:SF1">
    <property type="entry name" value="OS05G0114600 PROTEIN"/>
    <property type="match status" value="1"/>
</dbReference>
<dbReference type="EMBL" id="JAAALK010000284">
    <property type="protein sequence ID" value="KAG8066965.1"/>
    <property type="molecule type" value="Genomic_DNA"/>
</dbReference>
<dbReference type="Proteomes" id="UP000729402">
    <property type="component" value="Unassembled WGS sequence"/>
</dbReference>
<organism evidence="1 2">
    <name type="scientific">Zizania palustris</name>
    <name type="common">Northern wild rice</name>
    <dbReference type="NCBI Taxonomy" id="103762"/>
    <lineage>
        <taxon>Eukaryota</taxon>
        <taxon>Viridiplantae</taxon>
        <taxon>Streptophyta</taxon>
        <taxon>Embryophyta</taxon>
        <taxon>Tracheophyta</taxon>
        <taxon>Spermatophyta</taxon>
        <taxon>Magnoliopsida</taxon>
        <taxon>Liliopsida</taxon>
        <taxon>Poales</taxon>
        <taxon>Poaceae</taxon>
        <taxon>BOP clade</taxon>
        <taxon>Oryzoideae</taxon>
        <taxon>Oryzeae</taxon>
        <taxon>Zizaniinae</taxon>
        <taxon>Zizania</taxon>
    </lineage>
</organism>
<dbReference type="PANTHER" id="PTHR36781">
    <property type="entry name" value="OS05G0114600 PROTEIN"/>
    <property type="match status" value="1"/>
</dbReference>
<protein>
    <submittedName>
        <fullName evidence="1">Uncharacterized protein</fullName>
    </submittedName>
</protein>
<reference evidence="1" key="1">
    <citation type="journal article" date="2021" name="bioRxiv">
        <title>Whole Genome Assembly and Annotation of Northern Wild Rice, Zizania palustris L., Supports a Whole Genome Duplication in the Zizania Genus.</title>
        <authorList>
            <person name="Haas M."/>
            <person name="Kono T."/>
            <person name="Macchietto M."/>
            <person name="Millas R."/>
            <person name="McGilp L."/>
            <person name="Shao M."/>
            <person name="Duquette J."/>
            <person name="Hirsch C.N."/>
            <person name="Kimball J."/>
        </authorList>
    </citation>
    <scope>NUCLEOTIDE SEQUENCE</scope>
    <source>
        <tissue evidence="1">Fresh leaf tissue</tissue>
    </source>
</reference>
<accession>A0A8J5S1W0</accession>
<comment type="caution">
    <text evidence="1">The sequence shown here is derived from an EMBL/GenBank/DDBJ whole genome shotgun (WGS) entry which is preliminary data.</text>
</comment>
<proteinExistence type="predicted"/>
<sequence>MEQHKHNPSVGERWSATTAKWADGLSGRRRTRFHKEVLLAGESWTYNPPRGKIRTKRKGHKCNHISAEKMFKLWFSLTTRQLFFVLPVS</sequence>
<reference evidence="1" key="2">
    <citation type="submission" date="2021-02" db="EMBL/GenBank/DDBJ databases">
        <authorList>
            <person name="Kimball J.A."/>
            <person name="Haas M.W."/>
            <person name="Macchietto M."/>
            <person name="Kono T."/>
            <person name="Duquette J."/>
            <person name="Shao M."/>
        </authorList>
    </citation>
    <scope>NUCLEOTIDE SEQUENCE</scope>
    <source>
        <tissue evidence="1">Fresh leaf tissue</tissue>
    </source>
</reference>
<gene>
    <name evidence="1" type="ORF">GUJ93_ZPchr0005g16292</name>
</gene>
<evidence type="ECO:0000313" key="2">
    <source>
        <dbReference type="Proteomes" id="UP000729402"/>
    </source>
</evidence>